<proteinExistence type="predicted"/>
<evidence type="ECO:0000256" key="1">
    <source>
        <dbReference type="SAM" id="SignalP"/>
    </source>
</evidence>
<evidence type="ECO:0000313" key="2">
    <source>
        <dbReference type="EMBL" id="USE78610.1"/>
    </source>
</evidence>
<gene>
    <name evidence="2" type="ORF">NDR89_18290</name>
</gene>
<accession>A0ABY4VN09</accession>
<reference evidence="2" key="1">
    <citation type="submission" date="2022-06" db="EMBL/GenBank/DDBJ databases">
        <title>Complete genome sequence and characterization of Cupriavidus gilardii QJ1 isolated from contaminating cells.</title>
        <authorList>
            <person name="Qi J."/>
        </authorList>
    </citation>
    <scope>NUCLEOTIDE SEQUENCE</scope>
    <source>
        <strain evidence="2">QJ1</strain>
    </source>
</reference>
<evidence type="ECO:0000313" key="3">
    <source>
        <dbReference type="Proteomes" id="UP001056648"/>
    </source>
</evidence>
<dbReference type="Proteomes" id="UP001056648">
    <property type="component" value="Chromosome 2"/>
</dbReference>
<keyword evidence="1" id="KW-0732">Signal</keyword>
<protein>
    <submittedName>
        <fullName evidence="2">Carboxypeptidase regulatory-like domain-containing protein</fullName>
    </submittedName>
</protein>
<organism evidence="2 3">
    <name type="scientific">Cupriavidus gilardii</name>
    <dbReference type="NCBI Taxonomy" id="82541"/>
    <lineage>
        <taxon>Bacteria</taxon>
        <taxon>Pseudomonadati</taxon>
        <taxon>Pseudomonadota</taxon>
        <taxon>Betaproteobacteria</taxon>
        <taxon>Burkholderiales</taxon>
        <taxon>Burkholderiaceae</taxon>
        <taxon>Cupriavidus</taxon>
    </lineage>
</organism>
<name>A0ABY4VN09_9BURK</name>
<feature type="chain" id="PRO_5045425458" evidence="1">
    <location>
        <begin position="28"/>
        <end position="174"/>
    </location>
</feature>
<dbReference type="GeneID" id="70690092"/>
<feature type="signal peptide" evidence="1">
    <location>
        <begin position="1"/>
        <end position="27"/>
    </location>
</feature>
<sequence>MSTHMPFRKTRVLLGSLLIAVASFACAAAVQVPVDTPPAVPADVLYLSGGNSEDSMKAMLTMADSYNVRLTMVDVARGEPLKHTSVLVTGADGHPLLMVVATGPMFYLRLPAGAYWLAIGYDGWVKARDIVVDTEALDLTFRLPVDPSSGKAPFSETSPLDRSDRHVFMRTLIP</sequence>
<keyword evidence="3" id="KW-1185">Reference proteome</keyword>
<dbReference type="EMBL" id="CP098736">
    <property type="protein sequence ID" value="USE78610.1"/>
    <property type="molecule type" value="Genomic_DNA"/>
</dbReference>
<dbReference type="RefSeq" id="WP_174781642.1">
    <property type="nucleotide sequence ID" value="NZ_CP054626.1"/>
</dbReference>